<sequence>MFSDSPDQIRASGCIISWYDSPSNDLTQSGHRQYTQRIPLRTQHGIKKEATEEVDKFKIGDFNLSAEDDDDEDGDFFARSLMKPLSIDKTSPDLIWRKQKSEDNTQATKILSLHQNLNTEECLNLSRTLLSKPSTSKSDIISSSSSLMTTPISNRKRPAQYEMIPNESPLATSTPIGANKMVKKPKLSNVVTPPRITKFDDSFNDDAMDDIVFDNFKIKHPEMAKKAESRASSQKGNSQLPNILSTPKINRSRVKPSTPFMQKSKSMVVPSSSASSSSMLPSLAPTVPPKQTIPTKNSNTPMRKAKSFANDDDDDFYDDSIFM</sequence>
<dbReference type="Proteomes" id="UP000887580">
    <property type="component" value="Unplaced"/>
</dbReference>
<evidence type="ECO:0000313" key="2">
    <source>
        <dbReference type="WBParaSite" id="PS1159_v2.g24054.t1"/>
    </source>
</evidence>
<name>A0AC35G5G8_9BILA</name>
<reference evidence="2" key="1">
    <citation type="submission" date="2022-11" db="UniProtKB">
        <authorList>
            <consortium name="WormBaseParasite"/>
        </authorList>
    </citation>
    <scope>IDENTIFICATION</scope>
</reference>
<organism evidence="1 2">
    <name type="scientific">Panagrolaimus sp. PS1159</name>
    <dbReference type="NCBI Taxonomy" id="55785"/>
    <lineage>
        <taxon>Eukaryota</taxon>
        <taxon>Metazoa</taxon>
        <taxon>Ecdysozoa</taxon>
        <taxon>Nematoda</taxon>
        <taxon>Chromadorea</taxon>
        <taxon>Rhabditida</taxon>
        <taxon>Tylenchina</taxon>
        <taxon>Panagrolaimomorpha</taxon>
        <taxon>Panagrolaimoidea</taxon>
        <taxon>Panagrolaimidae</taxon>
        <taxon>Panagrolaimus</taxon>
    </lineage>
</organism>
<proteinExistence type="predicted"/>
<accession>A0AC35G5G8</accession>
<protein>
    <submittedName>
        <fullName evidence="2">Uncharacterized protein</fullName>
    </submittedName>
</protein>
<dbReference type="WBParaSite" id="PS1159_v2.g24054.t1">
    <property type="protein sequence ID" value="PS1159_v2.g24054.t1"/>
    <property type="gene ID" value="PS1159_v2.g24054"/>
</dbReference>
<evidence type="ECO:0000313" key="1">
    <source>
        <dbReference type="Proteomes" id="UP000887580"/>
    </source>
</evidence>